<evidence type="ECO:0000256" key="2">
    <source>
        <dbReference type="SAM" id="MobiDB-lite"/>
    </source>
</evidence>
<organism evidence="3 5">
    <name type="scientific">Volvox reticuliferus</name>
    <dbReference type="NCBI Taxonomy" id="1737510"/>
    <lineage>
        <taxon>Eukaryota</taxon>
        <taxon>Viridiplantae</taxon>
        <taxon>Chlorophyta</taxon>
        <taxon>core chlorophytes</taxon>
        <taxon>Chlorophyceae</taxon>
        <taxon>CS clade</taxon>
        <taxon>Chlamydomonadales</taxon>
        <taxon>Volvocaceae</taxon>
        <taxon>Volvox</taxon>
    </lineage>
</organism>
<dbReference type="SUPFAM" id="SSF52058">
    <property type="entry name" value="L domain-like"/>
    <property type="match status" value="1"/>
</dbReference>
<dbReference type="PANTHER" id="PTHR46759">
    <property type="entry name" value="LEUCINE-RICH REPEAT-CONTAINING PROTEIN 72"/>
    <property type="match status" value="1"/>
</dbReference>
<evidence type="ECO:0000256" key="1">
    <source>
        <dbReference type="ARBA" id="ARBA00004430"/>
    </source>
</evidence>
<dbReference type="InterPro" id="IPR001611">
    <property type="entry name" value="Leu-rich_rpt"/>
</dbReference>
<gene>
    <name evidence="3" type="ORF">Vretifemale_14155</name>
    <name evidence="4" type="ORF">Vretimale_13289</name>
</gene>
<name>A0A8J4FSV9_9CHLO</name>
<dbReference type="Pfam" id="PF14580">
    <property type="entry name" value="LRR_9"/>
    <property type="match status" value="1"/>
</dbReference>
<comment type="caution">
    <text evidence="3">The sequence shown here is derived from an EMBL/GenBank/DDBJ whole genome shotgun (WGS) entry which is preliminary data.</text>
</comment>
<comment type="subcellular location">
    <subcellularLocation>
        <location evidence="1">Cytoplasm</location>
        <location evidence="1">Cytoskeleton</location>
        <location evidence="1">Cilium axoneme</location>
    </subcellularLocation>
</comment>
<dbReference type="GO" id="GO:0005930">
    <property type="term" value="C:axoneme"/>
    <property type="evidence" value="ECO:0007669"/>
    <property type="project" value="UniProtKB-SubCell"/>
</dbReference>
<dbReference type="Gene3D" id="3.80.10.10">
    <property type="entry name" value="Ribonuclease Inhibitor"/>
    <property type="match status" value="1"/>
</dbReference>
<dbReference type="AlphaFoldDB" id="A0A8J4FSV9"/>
<evidence type="ECO:0000313" key="3">
    <source>
        <dbReference type="EMBL" id="GIL85612.1"/>
    </source>
</evidence>
<sequence length="427" mass="46921">MAVVVSEPLRELVGGGENAKYIKECTEMYLCGKGIEKIRGFEPFVNLESLWINGNKLKKLNNLDNQKRLKSLYAHDNQICTLKGSLIIFKFLEMLDLSNNQLRDLEKQIKVLEKFKFLQELNLKGNPMCEEPDYRLIVIHRMPGLKVLDQHVISPLERRKAAGVIGGDVATLTVAFGTRVPPYDPAWDEKVPERSVLEQDMSKEATTIRENQRHEAYMKERGMYMHDPHPEPPRGSSLPPNAGTVRAMQVWRQQQEAQQQQQQQQQQGAAFSGPTAASAATLADETARRDCGVGASSSSRGGVNGTTPAMLSALQQPWQGGQGKRRGAQSGRSGSGSGGGRSPADERSPSRTGATDSAEGYVPRDKLVLYTLRSGQDPLAGQGAAATNLMKPPPGSIRFEQQEFEQFLQQKAAGSPGWQLGKAVVQL</sequence>
<dbReference type="SMART" id="SM00365">
    <property type="entry name" value="LRR_SD22"/>
    <property type="match status" value="2"/>
</dbReference>
<feature type="region of interest" description="Disordered" evidence="2">
    <location>
        <begin position="249"/>
        <end position="360"/>
    </location>
</feature>
<dbReference type="Proteomes" id="UP000747110">
    <property type="component" value="Unassembled WGS sequence"/>
</dbReference>
<dbReference type="PROSITE" id="PS51450">
    <property type="entry name" value="LRR"/>
    <property type="match status" value="2"/>
</dbReference>
<reference evidence="3" key="1">
    <citation type="journal article" date="2021" name="Proc. Natl. Acad. Sci. U.S.A.">
        <title>Three genomes in the algal genus Volvox reveal the fate of a haploid sex-determining region after a transition to homothallism.</title>
        <authorList>
            <person name="Yamamoto K."/>
            <person name="Hamaji T."/>
            <person name="Kawai-Toyooka H."/>
            <person name="Matsuzaki R."/>
            <person name="Takahashi F."/>
            <person name="Nishimura Y."/>
            <person name="Kawachi M."/>
            <person name="Noguchi H."/>
            <person name="Minakuchi Y."/>
            <person name="Umen J.G."/>
            <person name="Toyoda A."/>
            <person name="Nozaki H."/>
        </authorList>
    </citation>
    <scope>NUCLEOTIDE SEQUENCE</scope>
    <source>
        <strain evidence="4">NIES-3785</strain>
        <strain evidence="3">NIES-3786</strain>
    </source>
</reference>
<proteinExistence type="predicted"/>
<evidence type="ECO:0000313" key="4">
    <source>
        <dbReference type="EMBL" id="GIM09430.1"/>
    </source>
</evidence>
<protein>
    <submittedName>
        <fullName evidence="3">Uncharacterized protein</fullName>
    </submittedName>
</protein>
<feature type="compositionally biased region" description="Low complexity" evidence="2">
    <location>
        <begin position="253"/>
        <end position="284"/>
    </location>
</feature>
<feature type="region of interest" description="Disordered" evidence="2">
    <location>
        <begin position="223"/>
        <end position="242"/>
    </location>
</feature>
<dbReference type="OrthoDB" id="1517790at2759"/>
<feature type="compositionally biased region" description="Polar residues" evidence="2">
    <location>
        <begin position="306"/>
        <end position="318"/>
    </location>
</feature>
<dbReference type="PANTHER" id="PTHR46759:SF1">
    <property type="entry name" value="LEUCINE-RICH REPEAT-CONTAINING PROTEIN 72"/>
    <property type="match status" value="1"/>
</dbReference>
<keyword evidence="5" id="KW-1185">Reference proteome</keyword>
<dbReference type="EMBL" id="BNCP01000033">
    <property type="protein sequence ID" value="GIL85612.1"/>
    <property type="molecule type" value="Genomic_DNA"/>
</dbReference>
<dbReference type="EMBL" id="BNCQ01000031">
    <property type="protein sequence ID" value="GIM09430.1"/>
    <property type="molecule type" value="Genomic_DNA"/>
</dbReference>
<evidence type="ECO:0000313" key="5">
    <source>
        <dbReference type="Proteomes" id="UP000747110"/>
    </source>
</evidence>
<dbReference type="InterPro" id="IPR042655">
    <property type="entry name" value="LRC72"/>
</dbReference>
<accession>A0A8J4FSV9</accession>
<dbReference type="InterPro" id="IPR032675">
    <property type="entry name" value="LRR_dom_sf"/>
</dbReference>
<feature type="compositionally biased region" description="Low complexity" evidence="2">
    <location>
        <begin position="292"/>
        <end position="301"/>
    </location>
</feature>
<feature type="compositionally biased region" description="Basic and acidic residues" evidence="2">
    <location>
        <begin position="223"/>
        <end position="232"/>
    </location>
</feature>
<dbReference type="Proteomes" id="UP000722791">
    <property type="component" value="Unassembled WGS sequence"/>
</dbReference>